<feature type="domain" description="Beta-lactamase-related" evidence="2">
    <location>
        <begin position="29"/>
        <end position="371"/>
    </location>
</feature>
<sequence length="418" mass="47370">MLNGYAQANETSSKQRVKTQSITSFNNTLARKVRHTLNKYSIPGGAYAIVRGDRIAAIETFGHIDKEKSQKVNYSTVFRLASVSKPFAATLTTMLAHEQKLSLNDPITKYVPHFQLKTTGKAEKIKLKHILSHTSGLMPNTYDNLLHEKWSMDKVIGRFNRLDPICEPEKCYGYQNIAYGFLQPAIEASQEKSYAELLEEKVFKPLNMANASVGIGVYRDNSNTAKPHILRKRIKTGKKDKQGNAIRRYVWREVYVSPDYYKVEPAAGVNASITDLANWLIANLGHKPEVLSPALLADLTTPRIRTRKDLKRRHWRSHLKDAHYGYGWRVYQFDDYPIIYHSGWVEGFRADIGYSPDLGVGFAILINAESNAINKISSDFWASADKIAVPQQTKNIAQTTESHNQAERHEGKAFANHF</sequence>
<gene>
    <name evidence="3" type="ORF">DXX94_04825</name>
</gene>
<dbReference type="InterPro" id="IPR012338">
    <property type="entry name" value="Beta-lactam/transpept-like"/>
</dbReference>
<dbReference type="InterPro" id="IPR001466">
    <property type="entry name" value="Beta-lactam-related"/>
</dbReference>
<dbReference type="SUPFAM" id="SSF56601">
    <property type="entry name" value="beta-lactamase/transpeptidase-like"/>
    <property type="match status" value="1"/>
</dbReference>
<proteinExistence type="predicted"/>
<dbReference type="Pfam" id="PF00144">
    <property type="entry name" value="Beta-lactamase"/>
    <property type="match status" value="1"/>
</dbReference>
<dbReference type="GO" id="GO:0016787">
    <property type="term" value="F:hydrolase activity"/>
    <property type="evidence" value="ECO:0007669"/>
    <property type="project" value="UniProtKB-KW"/>
</dbReference>
<dbReference type="InterPro" id="IPR050491">
    <property type="entry name" value="AmpC-like"/>
</dbReference>
<dbReference type="PANTHER" id="PTHR46825:SF15">
    <property type="entry name" value="BETA-LACTAMASE-RELATED DOMAIN-CONTAINING PROTEIN"/>
    <property type="match status" value="1"/>
</dbReference>
<reference evidence="4" key="1">
    <citation type="submission" date="2018-08" db="EMBL/GenBank/DDBJ databases">
        <title>Thalassotalea euphylliae genome.</title>
        <authorList>
            <person name="Summers S."/>
            <person name="Rice S.A."/>
            <person name="Freckelton M.L."/>
            <person name="Nedved B.T."/>
            <person name="Hadfield M.G."/>
        </authorList>
    </citation>
    <scope>NUCLEOTIDE SEQUENCE [LARGE SCALE GENOMIC DNA]</scope>
    <source>
        <strain evidence="4">H3</strain>
    </source>
</reference>
<evidence type="ECO:0000256" key="1">
    <source>
        <dbReference type="SAM" id="MobiDB-lite"/>
    </source>
</evidence>
<protein>
    <submittedName>
        <fullName evidence="3">Class A beta-lactamase-related serine hydrolase</fullName>
    </submittedName>
</protein>
<dbReference type="PANTHER" id="PTHR46825">
    <property type="entry name" value="D-ALANYL-D-ALANINE-CARBOXYPEPTIDASE/ENDOPEPTIDASE AMPH"/>
    <property type="match status" value="1"/>
</dbReference>
<evidence type="ECO:0000313" key="3">
    <source>
        <dbReference type="EMBL" id="REL32612.1"/>
    </source>
</evidence>
<name>A0A3E0U9U3_9GAMM</name>
<dbReference type="AlphaFoldDB" id="A0A3E0U9U3"/>
<accession>A0A3E0U9U3</accession>
<feature type="region of interest" description="Disordered" evidence="1">
    <location>
        <begin position="397"/>
        <end position="418"/>
    </location>
</feature>
<keyword evidence="3" id="KW-0378">Hydrolase</keyword>
<dbReference type="EMBL" id="QUOT01000001">
    <property type="protein sequence ID" value="REL32612.1"/>
    <property type="molecule type" value="Genomic_DNA"/>
</dbReference>
<comment type="caution">
    <text evidence="3">The sequence shown here is derived from an EMBL/GenBank/DDBJ whole genome shotgun (WGS) entry which is preliminary data.</text>
</comment>
<dbReference type="Gene3D" id="3.40.710.10">
    <property type="entry name" value="DD-peptidase/beta-lactamase superfamily"/>
    <property type="match status" value="1"/>
</dbReference>
<organism evidence="3 4">
    <name type="scientific">Thalassotalea euphylliae</name>
    <dbReference type="NCBI Taxonomy" id="1655234"/>
    <lineage>
        <taxon>Bacteria</taxon>
        <taxon>Pseudomonadati</taxon>
        <taxon>Pseudomonadota</taxon>
        <taxon>Gammaproteobacteria</taxon>
        <taxon>Alteromonadales</taxon>
        <taxon>Colwelliaceae</taxon>
        <taxon>Thalassotalea</taxon>
    </lineage>
</organism>
<keyword evidence="4" id="KW-1185">Reference proteome</keyword>
<dbReference type="Proteomes" id="UP000256899">
    <property type="component" value="Unassembled WGS sequence"/>
</dbReference>
<evidence type="ECO:0000259" key="2">
    <source>
        <dbReference type="Pfam" id="PF00144"/>
    </source>
</evidence>
<evidence type="ECO:0000313" key="4">
    <source>
        <dbReference type="Proteomes" id="UP000256899"/>
    </source>
</evidence>